<comment type="caution">
    <text evidence="5">The sequence shown here is derived from an EMBL/GenBank/DDBJ whole genome shotgun (WGS) entry which is preliminary data.</text>
</comment>
<dbReference type="CDD" id="cd07361">
    <property type="entry name" value="MEMO_like"/>
    <property type="match status" value="1"/>
</dbReference>
<dbReference type="SUPFAM" id="SSF143447">
    <property type="entry name" value="AMMECR1-like"/>
    <property type="match status" value="1"/>
</dbReference>
<dbReference type="Gene3D" id="3.30.1490.150">
    <property type="entry name" value="Hypothetical protein ph0010, domain 2"/>
    <property type="match status" value="1"/>
</dbReference>
<dbReference type="PANTHER" id="PTHR11060">
    <property type="entry name" value="PROTEIN MEMO1"/>
    <property type="match status" value="1"/>
</dbReference>
<dbReference type="NCBIfam" id="TIGR04335">
    <property type="entry name" value="AmmeMemoSam_A"/>
    <property type="match status" value="1"/>
</dbReference>
<organism evidence="5 6">
    <name type="scientific">Candidatus Scatocola faecipullorum</name>
    <dbReference type="NCBI Taxonomy" id="2840917"/>
    <lineage>
        <taxon>Bacteria</taxon>
        <taxon>Pseudomonadati</taxon>
        <taxon>Pseudomonadota</taxon>
        <taxon>Alphaproteobacteria</taxon>
        <taxon>Rhodospirillales</taxon>
        <taxon>Rhodospirillaceae</taxon>
        <taxon>Rhodospirillaceae incertae sedis</taxon>
        <taxon>Candidatus Scatocola</taxon>
    </lineage>
</organism>
<keyword evidence="3" id="KW-1133">Transmembrane helix</keyword>
<dbReference type="AlphaFoldDB" id="A0A9D1M460"/>
<reference evidence="5" key="1">
    <citation type="submission" date="2020-10" db="EMBL/GenBank/DDBJ databases">
        <authorList>
            <person name="Gilroy R."/>
        </authorList>
    </citation>
    <scope>NUCLEOTIDE SEQUENCE</scope>
    <source>
        <strain evidence="5">ChiW3-316</strain>
    </source>
</reference>
<feature type="domain" description="AMMECR1" evidence="4">
    <location>
        <begin position="332"/>
        <end position="522"/>
    </location>
</feature>
<evidence type="ECO:0000256" key="1">
    <source>
        <dbReference type="ARBA" id="ARBA00006315"/>
    </source>
</evidence>
<name>A0A9D1M460_9PROT</name>
<dbReference type="InterPro" id="IPR027485">
    <property type="entry name" value="AMMECR1_N"/>
</dbReference>
<keyword evidence="3" id="KW-0472">Membrane</keyword>
<evidence type="ECO:0000313" key="6">
    <source>
        <dbReference type="Proteomes" id="UP000824107"/>
    </source>
</evidence>
<dbReference type="InterPro" id="IPR023473">
    <property type="entry name" value="AMMECR1"/>
</dbReference>
<dbReference type="PROSITE" id="PS51112">
    <property type="entry name" value="AMMECR1"/>
    <property type="match status" value="1"/>
</dbReference>
<dbReference type="NCBIfam" id="TIGR04336">
    <property type="entry name" value="AmmeMemoSam_B"/>
    <property type="match status" value="1"/>
</dbReference>
<comment type="similarity">
    <text evidence="1 2">Belongs to the MEMO1 family.</text>
</comment>
<dbReference type="InterPro" id="IPR002733">
    <property type="entry name" value="AMMECR1_domain"/>
</dbReference>
<dbReference type="Proteomes" id="UP000824107">
    <property type="component" value="Unassembled WGS sequence"/>
</dbReference>
<dbReference type="EMBL" id="DVNC01000028">
    <property type="protein sequence ID" value="HIU53231.1"/>
    <property type="molecule type" value="Genomic_DNA"/>
</dbReference>
<keyword evidence="3" id="KW-0812">Transmembrane</keyword>
<reference evidence="5" key="2">
    <citation type="journal article" date="2021" name="PeerJ">
        <title>Extensive microbial diversity within the chicken gut microbiome revealed by metagenomics and culture.</title>
        <authorList>
            <person name="Gilroy R."/>
            <person name="Ravi A."/>
            <person name="Getino M."/>
            <person name="Pursley I."/>
            <person name="Horton D.L."/>
            <person name="Alikhan N.F."/>
            <person name="Baker D."/>
            <person name="Gharbi K."/>
            <person name="Hall N."/>
            <person name="Watson M."/>
            <person name="Adriaenssens E.M."/>
            <person name="Foster-Nyarko E."/>
            <person name="Jarju S."/>
            <person name="Secka A."/>
            <person name="Antonio M."/>
            <person name="Oren A."/>
            <person name="Chaudhuri R.R."/>
            <person name="La Ragione R."/>
            <person name="Hildebrand F."/>
            <person name="Pallen M.J."/>
        </authorList>
    </citation>
    <scope>NUCLEOTIDE SEQUENCE</scope>
    <source>
        <strain evidence="5">ChiW3-316</strain>
    </source>
</reference>
<dbReference type="Pfam" id="PF01875">
    <property type="entry name" value="Memo"/>
    <property type="match status" value="1"/>
</dbReference>
<dbReference type="InterPro" id="IPR002737">
    <property type="entry name" value="MEMO1_fam"/>
</dbReference>
<dbReference type="Gene3D" id="3.30.700.20">
    <property type="entry name" value="Hypothetical protein ph0010, domain 1"/>
    <property type="match status" value="1"/>
</dbReference>
<evidence type="ECO:0000256" key="3">
    <source>
        <dbReference type="SAM" id="Phobius"/>
    </source>
</evidence>
<evidence type="ECO:0000313" key="5">
    <source>
        <dbReference type="EMBL" id="HIU53231.1"/>
    </source>
</evidence>
<feature type="transmembrane region" description="Helical" evidence="3">
    <location>
        <begin position="12"/>
        <end position="30"/>
    </location>
</feature>
<evidence type="ECO:0000259" key="4">
    <source>
        <dbReference type="PROSITE" id="PS51112"/>
    </source>
</evidence>
<dbReference type="Pfam" id="PF01871">
    <property type="entry name" value="AMMECR1"/>
    <property type="match status" value="1"/>
</dbReference>
<sequence length="522" mass="58413">MKDNSDIDYKRRTHYIIIALLGIAVLWLNYCSLRAHVSSNSRLITDYQPKEDELARYRNPAVAGIFYSADKDRLDSEVEHYLADTASPLDYQPRILIVPHAGYVYSASTAAKAYGRLQKYAAKIKNVILLGPSHRVAFRGAALPSADFFATPLGAVPVNRELTAQLAALPGFKIDDHPHKEEHSLEVQLPFLQKVLKKFKIIPVVYGEVDPGLLAQALEPLVERDDTLLVVSADLSHYNDYETARELDGRTADMVANNQAELENHMSCGADGINAALLIAKEAALRPEMLELLNSGDTSGDKQRVVGYGAWSFGEGEKPASKPKLSPLERETENLKLFAAAYKDQLRRIVSRSLAEAVRHKHYSPARKDYGNELFDKGASFVTLKQNGELRGCVGTVVPHVAVAHDLAENAYRAAMEDGRFSPLTEEELSRTRFSISLLTGFERVPYWDESDLLNRIRPGIDGLIIRDGDRQGLFLPSVWKELPDKAEFLKNLKVKAGFNPSYWSNNIKVYRFRTVEINDED</sequence>
<dbReference type="InterPro" id="IPR027623">
    <property type="entry name" value="AmmeMemoSam_A"/>
</dbReference>
<protein>
    <recommendedName>
        <fullName evidence="2">MEMO1 family protein IAD20_04030</fullName>
    </recommendedName>
</protein>
<proteinExistence type="inferred from homology"/>
<dbReference type="NCBIfam" id="TIGR00296">
    <property type="entry name" value="TIGR00296 family protein"/>
    <property type="match status" value="1"/>
</dbReference>
<dbReference type="PANTHER" id="PTHR11060:SF0">
    <property type="entry name" value="PROTEIN MEMO1"/>
    <property type="match status" value="1"/>
</dbReference>
<gene>
    <name evidence="5" type="primary">amrB</name>
    <name evidence="5" type="ORF">IAD20_04030</name>
</gene>
<evidence type="ECO:0000256" key="2">
    <source>
        <dbReference type="HAMAP-Rule" id="MF_00055"/>
    </source>
</evidence>
<dbReference type="HAMAP" id="MF_00055">
    <property type="entry name" value="MEMO1"/>
    <property type="match status" value="1"/>
</dbReference>
<accession>A0A9D1M460</accession>
<dbReference type="Gene3D" id="3.40.830.10">
    <property type="entry name" value="LigB-like"/>
    <property type="match status" value="1"/>
</dbReference>
<dbReference type="InterPro" id="IPR036071">
    <property type="entry name" value="AMMECR1_dom_sf"/>
</dbReference>